<name>A0A5N7AXB8_9EURO</name>
<evidence type="ECO:0000313" key="2">
    <source>
        <dbReference type="EMBL" id="KAE8374482.1"/>
    </source>
</evidence>
<dbReference type="AlphaFoldDB" id="A0A5N7AXB8"/>
<gene>
    <name evidence="2" type="ORF">BDV26DRAFT_269834</name>
</gene>
<evidence type="ECO:0000313" key="3">
    <source>
        <dbReference type="Proteomes" id="UP000326198"/>
    </source>
</evidence>
<keyword evidence="1" id="KW-1133">Transmembrane helix</keyword>
<sequence>MRLCIDYLVAVSVSYHKLMMPILVVCCNGLIPCRRRRHSLTRLQAGYLVCRALYEGQ</sequence>
<protein>
    <submittedName>
        <fullName evidence="2">Uncharacterized protein</fullName>
    </submittedName>
</protein>
<keyword evidence="1" id="KW-0812">Transmembrane</keyword>
<dbReference type="EMBL" id="ML736283">
    <property type="protein sequence ID" value="KAE8374482.1"/>
    <property type="molecule type" value="Genomic_DNA"/>
</dbReference>
<reference evidence="2 3" key="1">
    <citation type="submission" date="2019-04" db="EMBL/GenBank/DDBJ databases">
        <title>Friends and foes A comparative genomics studyof 23 Aspergillus species from section Flavi.</title>
        <authorList>
            <consortium name="DOE Joint Genome Institute"/>
            <person name="Kjaerbolling I."/>
            <person name="Vesth T."/>
            <person name="Frisvad J.C."/>
            <person name="Nybo J.L."/>
            <person name="Theobald S."/>
            <person name="Kildgaard S."/>
            <person name="Isbrandt T."/>
            <person name="Kuo A."/>
            <person name="Sato A."/>
            <person name="Lyhne E.K."/>
            <person name="Kogle M.E."/>
            <person name="Wiebenga A."/>
            <person name="Kun R.S."/>
            <person name="Lubbers R.J."/>
            <person name="Makela M.R."/>
            <person name="Barry K."/>
            <person name="Chovatia M."/>
            <person name="Clum A."/>
            <person name="Daum C."/>
            <person name="Haridas S."/>
            <person name="He G."/>
            <person name="LaButti K."/>
            <person name="Lipzen A."/>
            <person name="Mondo S."/>
            <person name="Riley R."/>
            <person name="Salamov A."/>
            <person name="Simmons B.A."/>
            <person name="Magnuson J.K."/>
            <person name="Henrissat B."/>
            <person name="Mortensen U.H."/>
            <person name="Larsen T.O."/>
            <person name="Devries R.P."/>
            <person name="Grigoriev I.V."/>
            <person name="Machida M."/>
            <person name="Baker S.E."/>
            <person name="Andersen M.R."/>
        </authorList>
    </citation>
    <scope>NUCLEOTIDE SEQUENCE [LARGE SCALE GENOMIC DNA]</scope>
    <source>
        <strain evidence="2 3">IBT 29228</strain>
    </source>
</reference>
<evidence type="ECO:0000256" key="1">
    <source>
        <dbReference type="SAM" id="Phobius"/>
    </source>
</evidence>
<keyword evidence="1" id="KW-0472">Membrane</keyword>
<dbReference type="Proteomes" id="UP000326198">
    <property type="component" value="Unassembled WGS sequence"/>
</dbReference>
<feature type="transmembrane region" description="Helical" evidence="1">
    <location>
        <begin position="15"/>
        <end position="33"/>
    </location>
</feature>
<accession>A0A5N7AXB8</accession>
<proteinExistence type="predicted"/>
<keyword evidence="3" id="KW-1185">Reference proteome</keyword>
<organism evidence="2 3">
    <name type="scientific">Aspergillus bertholletiae</name>
    <dbReference type="NCBI Taxonomy" id="1226010"/>
    <lineage>
        <taxon>Eukaryota</taxon>
        <taxon>Fungi</taxon>
        <taxon>Dikarya</taxon>
        <taxon>Ascomycota</taxon>
        <taxon>Pezizomycotina</taxon>
        <taxon>Eurotiomycetes</taxon>
        <taxon>Eurotiomycetidae</taxon>
        <taxon>Eurotiales</taxon>
        <taxon>Aspergillaceae</taxon>
        <taxon>Aspergillus</taxon>
        <taxon>Aspergillus subgen. Circumdati</taxon>
    </lineage>
</organism>